<dbReference type="RefSeq" id="WP_090743000.1">
    <property type="nucleotide sequence ID" value="NZ_CZQA01000001.1"/>
</dbReference>
<dbReference type="OrthoDB" id="9801221at2"/>
<evidence type="ECO:0008006" key="4">
    <source>
        <dbReference type="Google" id="ProtNLM"/>
    </source>
</evidence>
<dbReference type="EMBL" id="CZQA01000001">
    <property type="protein sequence ID" value="CUS32078.1"/>
    <property type="molecule type" value="Genomic_DNA"/>
</dbReference>
<accession>A0A0S4L5S3</accession>
<reference evidence="2 3" key="1">
    <citation type="submission" date="2015-10" db="EMBL/GenBank/DDBJ databases">
        <authorList>
            <person name="Gilbert D.G."/>
        </authorList>
    </citation>
    <scope>NUCLEOTIDE SEQUENCE [LARGE SCALE GENOMIC DNA]</scope>
    <source>
        <strain evidence="2">COMA1</strain>
    </source>
</reference>
<evidence type="ECO:0000256" key="1">
    <source>
        <dbReference type="SAM" id="Phobius"/>
    </source>
</evidence>
<dbReference type="AlphaFoldDB" id="A0A0S4L5S3"/>
<proteinExistence type="predicted"/>
<keyword evidence="3" id="KW-1185">Reference proteome</keyword>
<keyword evidence="1" id="KW-0812">Transmembrane</keyword>
<protein>
    <recommendedName>
        <fullName evidence="4">Zinc ribbon domain-containing protein</fullName>
    </recommendedName>
</protein>
<feature type="transmembrane region" description="Helical" evidence="1">
    <location>
        <begin position="158"/>
        <end position="178"/>
    </location>
</feature>
<name>A0A0S4L5S3_9BACT</name>
<gene>
    <name evidence="2" type="ORF">COMA1_10406</name>
</gene>
<keyword evidence="1" id="KW-1133">Transmembrane helix</keyword>
<keyword evidence="1" id="KW-0472">Membrane</keyword>
<feature type="transmembrane region" description="Helical" evidence="1">
    <location>
        <begin position="76"/>
        <end position="98"/>
    </location>
</feature>
<organism evidence="2 3">
    <name type="scientific">Candidatus Nitrospira nitrosa</name>
    <dbReference type="NCBI Taxonomy" id="1742972"/>
    <lineage>
        <taxon>Bacteria</taxon>
        <taxon>Pseudomonadati</taxon>
        <taxon>Nitrospirota</taxon>
        <taxon>Nitrospiria</taxon>
        <taxon>Nitrospirales</taxon>
        <taxon>Nitrospiraceae</taxon>
        <taxon>Nitrospira</taxon>
    </lineage>
</organism>
<dbReference type="STRING" id="1742972.COMA1_10406"/>
<sequence>MIASEASTDLCPKCQAQRSDGAEECIRCGIIFSKYKQLAAKGRLSPSRPAFTESRWFIAAKEWLIESDQTTDSMTFYGRAAVFLGMVCWGWTFMVTPLETNDTGGSFLHLINLPFHEAGHILFIPFGHFMTILGGTLGQILMPIICLGTFLVKTRDPFGAAVALWWTAESLMDIAPYINDARAMDLMLLGGVTGKETDGHDWNNILTMLDLLEWDHRLAHLTYNLGIFLMVASFLWGGALLLRHYRRLST</sequence>
<feature type="transmembrane region" description="Helical" evidence="1">
    <location>
        <begin position="221"/>
        <end position="242"/>
    </location>
</feature>
<evidence type="ECO:0000313" key="3">
    <source>
        <dbReference type="Proteomes" id="UP000199032"/>
    </source>
</evidence>
<evidence type="ECO:0000313" key="2">
    <source>
        <dbReference type="EMBL" id="CUS32078.1"/>
    </source>
</evidence>
<dbReference type="Proteomes" id="UP000199032">
    <property type="component" value="Unassembled WGS sequence"/>
</dbReference>
<feature type="transmembrane region" description="Helical" evidence="1">
    <location>
        <begin position="118"/>
        <end position="151"/>
    </location>
</feature>